<organism evidence="1 2">
    <name type="scientific">Nemorincola caseinilytica</name>
    <dbReference type="NCBI Taxonomy" id="2054315"/>
    <lineage>
        <taxon>Bacteria</taxon>
        <taxon>Pseudomonadati</taxon>
        <taxon>Bacteroidota</taxon>
        <taxon>Chitinophagia</taxon>
        <taxon>Chitinophagales</taxon>
        <taxon>Chitinophagaceae</taxon>
        <taxon>Nemorincola</taxon>
    </lineage>
</organism>
<gene>
    <name evidence="1" type="ORF">GCM10023093_23590</name>
</gene>
<dbReference type="Proteomes" id="UP001500067">
    <property type="component" value="Unassembled WGS sequence"/>
</dbReference>
<dbReference type="InterPro" id="IPR025366">
    <property type="entry name" value="DUF4270"/>
</dbReference>
<name>A0ABP8NHP1_9BACT</name>
<protein>
    <recommendedName>
        <fullName evidence="3">DUF4270 family protein</fullName>
    </recommendedName>
</protein>
<evidence type="ECO:0000313" key="1">
    <source>
        <dbReference type="EMBL" id="GAA4467520.1"/>
    </source>
</evidence>
<keyword evidence="2" id="KW-1185">Reference proteome</keyword>
<dbReference type="Pfam" id="PF14092">
    <property type="entry name" value="DUF4270"/>
    <property type="match status" value="1"/>
</dbReference>
<comment type="caution">
    <text evidence="1">The sequence shown here is derived from an EMBL/GenBank/DDBJ whole genome shotgun (WGS) entry which is preliminary data.</text>
</comment>
<sequence length="447" mass="48336">MLIDAGVSPSDNVLGVYDTSLPVITHTYYDDTAITNYVTTSGSVRQAVGVMEDPFFGTITGSTFFQLLPTDASTVIYENKTIDSAVLVLPFTGVMYGDTTSYTTISYQAFFLTDDIAQSATYFSYTHKDVDLVNPLSEPMPVDLAHLRDSLEVAGKKYQPGLRIRLKLPTLLDKLMPALTDATNSTGDKNAAFLSKFKGVCVRVADTRGTSGVLPYFRLDGSTDNYSGAGILVYYHSNTGAADTLVQRYYFNANTCGFFNNVSRSYGHYPVNTLITSAQANDSVLGVQNVPGANIDIVIPGLKSLPSGVINKAEIQLAVLPWHKNDKYSAVDRLFPIRINNGIYPAGSVPGTNGQVLDIYSGASPFQVINGTLNTIDRDGTAVNVYSVNLPREVMASRKAGNDTLHLHLTGSQVYTAAFRAILGGGAHPNSLYRAKLFVVYSSLNKQ</sequence>
<evidence type="ECO:0000313" key="2">
    <source>
        <dbReference type="Proteomes" id="UP001500067"/>
    </source>
</evidence>
<evidence type="ECO:0008006" key="3">
    <source>
        <dbReference type="Google" id="ProtNLM"/>
    </source>
</evidence>
<reference evidence="2" key="1">
    <citation type="journal article" date="2019" name="Int. J. Syst. Evol. Microbiol.">
        <title>The Global Catalogue of Microorganisms (GCM) 10K type strain sequencing project: providing services to taxonomists for standard genome sequencing and annotation.</title>
        <authorList>
            <consortium name="The Broad Institute Genomics Platform"/>
            <consortium name="The Broad Institute Genome Sequencing Center for Infectious Disease"/>
            <person name="Wu L."/>
            <person name="Ma J."/>
        </authorList>
    </citation>
    <scope>NUCLEOTIDE SEQUENCE [LARGE SCALE GENOMIC DNA]</scope>
    <source>
        <strain evidence="2">JCM 32105</strain>
    </source>
</reference>
<proteinExistence type="predicted"/>
<dbReference type="EMBL" id="BAABFA010000016">
    <property type="protein sequence ID" value="GAA4467520.1"/>
    <property type="molecule type" value="Genomic_DNA"/>
</dbReference>
<accession>A0ABP8NHP1</accession>